<name>A0A7W8DXF6_9BRAD</name>
<dbReference type="Proteomes" id="UP000542353">
    <property type="component" value="Unassembled WGS sequence"/>
</dbReference>
<protein>
    <submittedName>
        <fullName evidence="2">Uncharacterized protein</fullName>
    </submittedName>
</protein>
<keyword evidence="1" id="KW-0812">Transmembrane</keyword>
<keyword evidence="3" id="KW-1185">Reference proteome</keyword>
<dbReference type="EMBL" id="JACHIH010000002">
    <property type="protein sequence ID" value="MBB5045813.1"/>
    <property type="molecule type" value="Genomic_DNA"/>
</dbReference>
<keyword evidence="1" id="KW-0472">Membrane</keyword>
<sequence>MMTLDILLLSAAAVSTVVILFAVVILGDVQQHQHQRAHVNARRIK</sequence>
<dbReference type="AlphaFoldDB" id="A0A7W8DXF6"/>
<accession>A0A7W8DXF6</accession>
<feature type="transmembrane region" description="Helical" evidence="1">
    <location>
        <begin position="6"/>
        <end position="26"/>
    </location>
</feature>
<reference evidence="2 3" key="1">
    <citation type="submission" date="2020-08" db="EMBL/GenBank/DDBJ databases">
        <title>Genomic Encyclopedia of Type Strains, Phase IV (KMG-IV): sequencing the most valuable type-strain genomes for metagenomic binning, comparative biology and taxonomic classification.</title>
        <authorList>
            <person name="Goeker M."/>
        </authorList>
    </citation>
    <scope>NUCLEOTIDE SEQUENCE [LARGE SCALE GENOMIC DNA]</scope>
    <source>
        <strain evidence="2 3">DSM 12706</strain>
    </source>
</reference>
<evidence type="ECO:0000256" key="1">
    <source>
        <dbReference type="SAM" id="Phobius"/>
    </source>
</evidence>
<evidence type="ECO:0000313" key="2">
    <source>
        <dbReference type="EMBL" id="MBB5045813.1"/>
    </source>
</evidence>
<proteinExistence type="predicted"/>
<comment type="caution">
    <text evidence="2">The sequence shown here is derived from an EMBL/GenBank/DDBJ whole genome shotgun (WGS) entry which is preliminary data.</text>
</comment>
<evidence type="ECO:0000313" key="3">
    <source>
        <dbReference type="Proteomes" id="UP000542353"/>
    </source>
</evidence>
<dbReference type="RefSeq" id="WP_184254040.1">
    <property type="nucleotide sequence ID" value="NZ_JACHIH010000002.1"/>
</dbReference>
<organism evidence="2 3">
    <name type="scientific">Rhodopseudomonas rhenobacensis</name>
    <dbReference type="NCBI Taxonomy" id="87461"/>
    <lineage>
        <taxon>Bacteria</taxon>
        <taxon>Pseudomonadati</taxon>
        <taxon>Pseudomonadota</taxon>
        <taxon>Alphaproteobacteria</taxon>
        <taxon>Hyphomicrobiales</taxon>
        <taxon>Nitrobacteraceae</taxon>
        <taxon>Rhodopseudomonas</taxon>
    </lineage>
</organism>
<gene>
    <name evidence="2" type="ORF">HNR60_000548</name>
</gene>
<keyword evidence="1" id="KW-1133">Transmembrane helix</keyword>